<keyword evidence="8" id="KW-1185">Reference proteome</keyword>
<feature type="transmembrane region" description="Helical" evidence="6">
    <location>
        <begin position="391"/>
        <end position="409"/>
    </location>
</feature>
<name>A0ABW3NDU8_9BACI</name>
<evidence type="ECO:0000256" key="2">
    <source>
        <dbReference type="ARBA" id="ARBA00022475"/>
    </source>
</evidence>
<feature type="transmembrane region" description="Helical" evidence="6">
    <location>
        <begin position="267"/>
        <end position="288"/>
    </location>
</feature>
<accession>A0ABW3NDU8</accession>
<feature type="transmembrane region" description="Helical" evidence="6">
    <location>
        <begin position="125"/>
        <end position="152"/>
    </location>
</feature>
<reference evidence="8" key="1">
    <citation type="journal article" date="2019" name="Int. J. Syst. Evol. Microbiol.">
        <title>The Global Catalogue of Microorganisms (GCM) 10K type strain sequencing project: providing services to taxonomists for standard genome sequencing and annotation.</title>
        <authorList>
            <consortium name="The Broad Institute Genomics Platform"/>
            <consortium name="The Broad Institute Genome Sequencing Center for Infectious Disease"/>
            <person name="Wu L."/>
            <person name="Ma J."/>
        </authorList>
    </citation>
    <scope>NUCLEOTIDE SEQUENCE [LARGE SCALE GENOMIC DNA]</scope>
    <source>
        <strain evidence="8">CCUG 56608</strain>
    </source>
</reference>
<feature type="transmembrane region" description="Helical" evidence="6">
    <location>
        <begin position="364"/>
        <end position="384"/>
    </location>
</feature>
<evidence type="ECO:0000313" key="8">
    <source>
        <dbReference type="Proteomes" id="UP001597041"/>
    </source>
</evidence>
<protein>
    <submittedName>
        <fullName evidence="7">YfcC family protein</fullName>
    </submittedName>
</protein>
<feature type="transmembrane region" description="Helical" evidence="6">
    <location>
        <begin position="324"/>
        <end position="344"/>
    </location>
</feature>
<feature type="transmembrane region" description="Helical" evidence="6">
    <location>
        <begin position="20"/>
        <end position="41"/>
    </location>
</feature>
<comment type="subcellular location">
    <subcellularLocation>
        <location evidence="1">Cell membrane</location>
        <topology evidence="1">Multi-pass membrane protein</topology>
    </subcellularLocation>
</comment>
<dbReference type="RefSeq" id="WP_379591202.1">
    <property type="nucleotide sequence ID" value="NZ_JBHTKK010000005.1"/>
</dbReference>
<feature type="transmembrane region" description="Helical" evidence="6">
    <location>
        <begin position="421"/>
        <end position="439"/>
    </location>
</feature>
<evidence type="ECO:0000256" key="6">
    <source>
        <dbReference type="SAM" id="Phobius"/>
    </source>
</evidence>
<feature type="transmembrane region" description="Helical" evidence="6">
    <location>
        <begin position="164"/>
        <end position="186"/>
    </location>
</feature>
<dbReference type="PANTHER" id="PTHR43652">
    <property type="entry name" value="BASIC AMINO ACID ANTIPORTER YFCC-RELATED"/>
    <property type="match status" value="1"/>
</dbReference>
<keyword evidence="2" id="KW-1003">Cell membrane</keyword>
<evidence type="ECO:0000256" key="5">
    <source>
        <dbReference type="ARBA" id="ARBA00023136"/>
    </source>
</evidence>
<sequence>MAKRKIQSNDKGFKKRYWAVPDAFIIIFGISVLAAIATYIIPAGMYEREEVGDITQAVPGSFRFVDSSPASLMDLFLAIQQGMIESGNIIFLIFMIGGTVAILESTGAIDAGINTLIRKTRGNKTLLIAVVSAIFGIICTVGVASNAVIAFIPIGIGLARAMKLDAIAGVAIVYLGYYVGNTAGVLEPTILGIAQTIAELPLFSGLLLRLAVFIALLAVTIIYVCRYVNKISRDPSQSLMADNPFMDNPSAEVNGEHSNDTFTKKHIVIILIFFSFIGIFLYGALNLGWSIDELSAIFIMMGVTVAIVDKITPNEFMRRFMNGARSITYGALVVGIARAVIVVMEDGRILDTIVHGALIPLESLPVILGAQALYLFNLLFNLLVTSGSGQASIVMPLMVPLVDMLDITRQTGVLALKLGDGITNIITPTSGVLMAVLAIGKVSWTKWVRFVFPLVLWWTAVGAVFMGIAVMINYGPF</sequence>
<dbReference type="PANTHER" id="PTHR43652:SF2">
    <property type="entry name" value="BASIC AMINO ACID ANTIPORTER YFCC-RELATED"/>
    <property type="match status" value="1"/>
</dbReference>
<evidence type="ECO:0000256" key="3">
    <source>
        <dbReference type="ARBA" id="ARBA00022692"/>
    </source>
</evidence>
<dbReference type="InterPro" id="IPR018385">
    <property type="entry name" value="C4_dicarb_anaerob_car-like"/>
</dbReference>
<organism evidence="7 8">
    <name type="scientific">Oceanobacillus locisalsi</name>
    <dbReference type="NCBI Taxonomy" id="546107"/>
    <lineage>
        <taxon>Bacteria</taxon>
        <taxon>Bacillati</taxon>
        <taxon>Bacillota</taxon>
        <taxon>Bacilli</taxon>
        <taxon>Bacillales</taxon>
        <taxon>Bacillaceae</taxon>
        <taxon>Oceanobacillus</taxon>
    </lineage>
</organism>
<comment type="caution">
    <text evidence="7">The sequence shown here is derived from an EMBL/GenBank/DDBJ whole genome shotgun (WGS) entry which is preliminary data.</text>
</comment>
<evidence type="ECO:0000256" key="1">
    <source>
        <dbReference type="ARBA" id="ARBA00004651"/>
    </source>
</evidence>
<evidence type="ECO:0000256" key="4">
    <source>
        <dbReference type="ARBA" id="ARBA00022989"/>
    </source>
</evidence>
<evidence type="ECO:0000313" key="7">
    <source>
        <dbReference type="EMBL" id="MFD1065608.1"/>
    </source>
</evidence>
<dbReference type="EMBL" id="JBHTKK010000005">
    <property type="protein sequence ID" value="MFD1065608.1"/>
    <property type="molecule type" value="Genomic_DNA"/>
</dbReference>
<keyword evidence="4 6" id="KW-1133">Transmembrane helix</keyword>
<dbReference type="Pfam" id="PF03606">
    <property type="entry name" value="DcuC"/>
    <property type="match status" value="1"/>
</dbReference>
<proteinExistence type="predicted"/>
<keyword evidence="3 6" id="KW-0812">Transmembrane</keyword>
<feature type="transmembrane region" description="Helical" evidence="6">
    <location>
        <begin position="451"/>
        <end position="474"/>
    </location>
</feature>
<feature type="transmembrane region" description="Helical" evidence="6">
    <location>
        <begin position="91"/>
        <end position="113"/>
    </location>
</feature>
<dbReference type="Proteomes" id="UP001597041">
    <property type="component" value="Unassembled WGS sequence"/>
</dbReference>
<dbReference type="InterPro" id="IPR051679">
    <property type="entry name" value="DASS-Related_Transporters"/>
</dbReference>
<gene>
    <name evidence="7" type="ORF">ACFQ19_06185</name>
</gene>
<keyword evidence="5 6" id="KW-0472">Membrane</keyword>
<feature type="transmembrane region" description="Helical" evidence="6">
    <location>
        <begin position="206"/>
        <end position="225"/>
    </location>
</feature>